<sequence length="95" mass="10628">MLVEENYEFTDATYTALGVAGVAWQDAVFVLRQSRPVVRRHIGAVLNIAGRDRQGRWLAVALIELDPQHDDQYTVAGARYLDDAEIAAIERMLKG</sequence>
<dbReference type="AlphaFoldDB" id="A0A101JFE6"/>
<evidence type="ECO:0000313" key="1">
    <source>
        <dbReference type="EMBL" id="KUL25894.1"/>
    </source>
</evidence>
<gene>
    <name evidence="1" type="ORF">ADL15_39740</name>
</gene>
<proteinExistence type="predicted"/>
<organism evidence="1 2">
    <name type="scientific">Actinoplanes awajinensis subsp. mycoplanecinus</name>
    <dbReference type="NCBI Taxonomy" id="135947"/>
    <lineage>
        <taxon>Bacteria</taxon>
        <taxon>Bacillati</taxon>
        <taxon>Actinomycetota</taxon>
        <taxon>Actinomycetes</taxon>
        <taxon>Micromonosporales</taxon>
        <taxon>Micromonosporaceae</taxon>
        <taxon>Actinoplanes</taxon>
    </lineage>
</organism>
<evidence type="ECO:0000313" key="2">
    <source>
        <dbReference type="Proteomes" id="UP000053244"/>
    </source>
</evidence>
<comment type="caution">
    <text evidence="1">The sequence shown here is derived from an EMBL/GenBank/DDBJ whole genome shotgun (WGS) entry which is preliminary data.</text>
</comment>
<keyword evidence="2" id="KW-1185">Reference proteome</keyword>
<reference evidence="1 2" key="1">
    <citation type="submission" date="2015-10" db="EMBL/GenBank/DDBJ databases">
        <authorList>
            <person name="Gilbert D.G."/>
        </authorList>
    </citation>
    <scope>NUCLEOTIDE SEQUENCE [LARGE SCALE GENOMIC DNA]</scope>
    <source>
        <strain evidence="1 2">NRRL B-16712</strain>
    </source>
</reference>
<dbReference type="EMBL" id="LLZH01000310">
    <property type="protein sequence ID" value="KUL25894.1"/>
    <property type="molecule type" value="Genomic_DNA"/>
</dbReference>
<dbReference type="OrthoDB" id="3296290at2"/>
<name>A0A101JFE6_9ACTN</name>
<accession>A0A101JFE6</accession>
<protein>
    <submittedName>
        <fullName evidence="1">Uncharacterized protein</fullName>
    </submittedName>
</protein>
<dbReference type="Proteomes" id="UP000053244">
    <property type="component" value="Unassembled WGS sequence"/>
</dbReference>